<evidence type="ECO:0000313" key="2">
    <source>
        <dbReference type="Proteomes" id="UP000827872"/>
    </source>
</evidence>
<evidence type="ECO:0000313" key="1">
    <source>
        <dbReference type="EMBL" id="KAH7988155.1"/>
    </source>
</evidence>
<dbReference type="EMBL" id="CM037623">
    <property type="protein sequence ID" value="KAH7988155.1"/>
    <property type="molecule type" value="Genomic_DNA"/>
</dbReference>
<protein>
    <submittedName>
        <fullName evidence="1">Uncharacterized protein</fullName>
    </submittedName>
</protein>
<organism evidence="1 2">
    <name type="scientific">Sphaerodactylus townsendi</name>
    <dbReference type="NCBI Taxonomy" id="933632"/>
    <lineage>
        <taxon>Eukaryota</taxon>
        <taxon>Metazoa</taxon>
        <taxon>Chordata</taxon>
        <taxon>Craniata</taxon>
        <taxon>Vertebrata</taxon>
        <taxon>Euteleostomi</taxon>
        <taxon>Lepidosauria</taxon>
        <taxon>Squamata</taxon>
        <taxon>Bifurcata</taxon>
        <taxon>Gekkota</taxon>
        <taxon>Sphaerodactylidae</taxon>
        <taxon>Sphaerodactylus</taxon>
    </lineage>
</organism>
<proteinExistence type="predicted"/>
<gene>
    <name evidence="1" type="ORF">K3G42_009157</name>
</gene>
<dbReference type="Proteomes" id="UP000827872">
    <property type="component" value="Linkage Group LG10"/>
</dbReference>
<name>A0ACB8E759_9SAUR</name>
<sequence length="122" mass="13329">MANHLRTTLALKTLWGCHKSAVTCCHFLPPQWMETSTLNKNQPTKGTTGTLAFSVHSSCREANLYEDFGTKGGGINPSLSMELQTSPGCASVLKIPSLFSFCPTPLLFPQDIYLSSALKNRH</sequence>
<comment type="caution">
    <text evidence="1">The sequence shown here is derived from an EMBL/GenBank/DDBJ whole genome shotgun (WGS) entry which is preliminary data.</text>
</comment>
<accession>A0ACB8E759</accession>
<reference evidence="1" key="1">
    <citation type="submission" date="2021-08" db="EMBL/GenBank/DDBJ databases">
        <title>The first chromosome-level gecko genome reveals the dynamic sex chromosomes of Neotropical dwarf geckos (Sphaerodactylidae: Sphaerodactylus).</title>
        <authorList>
            <person name="Pinto B.J."/>
            <person name="Keating S.E."/>
            <person name="Gamble T."/>
        </authorList>
    </citation>
    <scope>NUCLEOTIDE SEQUENCE</scope>
    <source>
        <strain evidence="1">TG3544</strain>
    </source>
</reference>
<keyword evidence="2" id="KW-1185">Reference proteome</keyword>